<evidence type="ECO:0000313" key="5">
    <source>
        <dbReference type="Proteomes" id="UP000304148"/>
    </source>
</evidence>
<accession>A0A383RGK5</accession>
<dbReference type="RefSeq" id="WP_232055680.1">
    <property type="nucleotide sequence ID" value="NZ_LS992241.1"/>
</dbReference>
<feature type="region of interest" description="Disordered" evidence="2">
    <location>
        <begin position="494"/>
        <end position="514"/>
    </location>
</feature>
<gene>
    <name evidence="4" type="ORF">PBLR_14223</name>
</gene>
<feature type="compositionally biased region" description="Acidic residues" evidence="2">
    <location>
        <begin position="257"/>
        <end position="266"/>
    </location>
</feature>
<evidence type="ECO:0008006" key="6">
    <source>
        <dbReference type="Google" id="ProtNLM"/>
    </source>
</evidence>
<sequence>MMGDESNAQMRRNLWKEIRGSVSVLLIFIVAAIFLFTSVLIDYARIAAAEWRAEVLAQTGIRSVMSAYEPALQQRYQLFAYGKSDPAFIMDEVMRDQAELKATGVFPWVPVLLDSHATSITREFGRYDELERQILEEMKYKAPVQFAFDLSSKLKPMSKVMKEAAQTTELLSKLQKLIDKRDKEIASAFKLQKSLRNYAARSDLSSRIASGESDIMRDSSLGSIRSAADVGAQYADYVNKIRLDSNRGKDEDKQYENETDDYESDSGDISRRLTSTTSSLLDQHRIGLNTAQSHIEKARQYNEDMKRVIQEVRASSNYNGYDQVGQSSEQSEGTMDESEQMSDSIKRINEAADDLVLPDDFLTEWKQEMEEQHRSMEQVYDAANRVQSMVSQIVGRSISAYNLKTSIFSLWRQWGQYAKDYIGSSNVIDAREQRFEQGRSTEKERKQKEKEANKKLGKAVDLLSSLKKLNDQLKEHEQLFQEVKEKANAIAAFNEHESSEDSAVGQERDDAVEEGKESMDAVTSIYDSIANGFSMLRDRLYRDEYAFLYFNTYDPTKLKSILTSEQPAEELIKSLSIHNQEVEYLLYGLHNPAGNVAAALGEIFAMRLAIRTMEGFIECANLRHPLLILVAAIIYGIEQAVQDLIFLATKDKVPISKYLPSVTLSYSDHLRLFMLVHGSREGMLKRMLALIHQNTGIDPTTRGAYGETELRISTPLWFLPGVMKWIGQTGILGGEVENGRYYATKTSVFSY</sequence>
<feature type="compositionally biased region" description="Basic and acidic residues" evidence="2">
    <location>
        <begin position="435"/>
        <end position="454"/>
    </location>
</feature>
<dbReference type="Proteomes" id="UP000304148">
    <property type="component" value="Chromosome"/>
</dbReference>
<name>A0A383RGK5_PAEAL</name>
<keyword evidence="3" id="KW-0472">Membrane</keyword>
<dbReference type="AlphaFoldDB" id="A0A383RGK5"/>
<protein>
    <recommendedName>
        <fullName evidence="6">Acyl-CoA cholesterol acyltransferase</fullName>
    </recommendedName>
</protein>
<evidence type="ECO:0000313" key="4">
    <source>
        <dbReference type="EMBL" id="SYX85801.1"/>
    </source>
</evidence>
<evidence type="ECO:0000256" key="3">
    <source>
        <dbReference type="SAM" id="Phobius"/>
    </source>
</evidence>
<proteinExistence type="predicted"/>
<evidence type="ECO:0000256" key="1">
    <source>
        <dbReference type="SAM" id="Coils"/>
    </source>
</evidence>
<feature type="coiled-coil region" evidence="1">
    <location>
        <begin position="459"/>
        <end position="486"/>
    </location>
</feature>
<feature type="transmembrane region" description="Helical" evidence="3">
    <location>
        <begin position="21"/>
        <end position="41"/>
    </location>
</feature>
<feature type="region of interest" description="Disordered" evidence="2">
    <location>
        <begin position="435"/>
        <end position="455"/>
    </location>
</feature>
<feature type="region of interest" description="Disordered" evidence="2">
    <location>
        <begin position="248"/>
        <end position="270"/>
    </location>
</feature>
<keyword evidence="3" id="KW-1133">Transmembrane helix</keyword>
<keyword evidence="1" id="KW-0175">Coiled coil</keyword>
<reference evidence="5" key="1">
    <citation type="submission" date="2018-08" db="EMBL/GenBank/DDBJ databases">
        <authorList>
            <person name="Chevrot R."/>
        </authorList>
    </citation>
    <scope>NUCLEOTIDE SEQUENCE [LARGE SCALE GENOMIC DNA]</scope>
</reference>
<dbReference type="EMBL" id="LS992241">
    <property type="protein sequence ID" value="SYX85801.1"/>
    <property type="molecule type" value="Genomic_DNA"/>
</dbReference>
<feature type="region of interest" description="Disordered" evidence="2">
    <location>
        <begin position="319"/>
        <end position="343"/>
    </location>
</feature>
<evidence type="ECO:0000256" key="2">
    <source>
        <dbReference type="SAM" id="MobiDB-lite"/>
    </source>
</evidence>
<keyword evidence="3" id="KW-0812">Transmembrane</keyword>
<feature type="compositionally biased region" description="Polar residues" evidence="2">
    <location>
        <begin position="319"/>
        <end position="333"/>
    </location>
</feature>
<dbReference type="PROSITE" id="PS50096">
    <property type="entry name" value="IQ"/>
    <property type="match status" value="1"/>
</dbReference>
<organism evidence="4 5">
    <name type="scientific">Paenibacillus alvei</name>
    <name type="common">Bacillus alvei</name>
    <dbReference type="NCBI Taxonomy" id="44250"/>
    <lineage>
        <taxon>Bacteria</taxon>
        <taxon>Bacillati</taxon>
        <taxon>Bacillota</taxon>
        <taxon>Bacilli</taxon>
        <taxon>Bacillales</taxon>
        <taxon>Paenibacillaceae</taxon>
        <taxon>Paenibacillus</taxon>
    </lineage>
</organism>